<keyword evidence="1" id="KW-1133">Transmembrane helix</keyword>
<comment type="caution">
    <text evidence="2">The sequence shown here is derived from an EMBL/GenBank/DDBJ whole genome shotgun (WGS) entry which is preliminary data.</text>
</comment>
<evidence type="ECO:0000313" key="2">
    <source>
        <dbReference type="EMBL" id="GEO11670.1"/>
    </source>
</evidence>
<sequence>MAAKLILTRKGSVVNRRQRFKVLIDGVEAGQIKNDDTEEFTVEPGEHTLQCILGWMTSPVETFTVSDSANTYRSVSSGLTFIVPLYFMMLVGVLLPFYFRFAKLPEPDYINTLKIVLILPAILYYVFYISFFRKKYLVIGEDKSNPFK</sequence>
<proteinExistence type="predicted"/>
<gene>
    <name evidence="2" type="ORF">SAE01_41660</name>
</gene>
<dbReference type="RefSeq" id="WP_147205779.1">
    <property type="nucleotide sequence ID" value="NZ_BJYT01000026.1"/>
</dbReference>
<reference evidence="2 3" key="1">
    <citation type="submission" date="2019-07" db="EMBL/GenBank/DDBJ databases">
        <title>Whole genome shotgun sequence of Segetibacter aerophilus NBRC 106135.</title>
        <authorList>
            <person name="Hosoyama A."/>
            <person name="Uohara A."/>
            <person name="Ohji S."/>
            <person name="Ichikawa N."/>
        </authorList>
    </citation>
    <scope>NUCLEOTIDE SEQUENCE [LARGE SCALE GENOMIC DNA]</scope>
    <source>
        <strain evidence="2 3">NBRC 106135</strain>
    </source>
</reference>
<keyword evidence="3" id="KW-1185">Reference proteome</keyword>
<evidence type="ECO:0008006" key="4">
    <source>
        <dbReference type="Google" id="ProtNLM"/>
    </source>
</evidence>
<keyword evidence="1" id="KW-0472">Membrane</keyword>
<dbReference type="EMBL" id="BJYT01000026">
    <property type="protein sequence ID" value="GEO11670.1"/>
    <property type="molecule type" value="Genomic_DNA"/>
</dbReference>
<evidence type="ECO:0000256" key="1">
    <source>
        <dbReference type="SAM" id="Phobius"/>
    </source>
</evidence>
<dbReference type="Proteomes" id="UP000321513">
    <property type="component" value="Unassembled WGS sequence"/>
</dbReference>
<feature type="transmembrane region" description="Helical" evidence="1">
    <location>
        <begin position="78"/>
        <end position="99"/>
    </location>
</feature>
<feature type="transmembrane region" description="Helical" evidence="1">
    <location>
        <begin position="111"/>
        <end position="131"/>
    </location>
</feature>
<evidence type="ECO:0000313" key="3">
    <source>
        <dbReference type="Proteomes" id="UP000321513"/>
    </source>
</evidence>
<organism evidence="2 3">
    <name type="scientific">Segetibacter aerophilus</name>
    <dbReference type="NCBI Taxonomy" id="670293"/>
    <lineage>
        <taxon>Bacteria</taxon>
        <taxon>Pseudomonadati</taxon>
        <taxon>Bacteroidota</taxon>
        <taxon>Chitinophagia</taxon>
        <taxon>Chitinophagales</taxon>
        <taxon>Chitinophagaceae</taxon>
        <taxon>Segetibacter</taxon>
    </lineage>
</organism>
<accession>A0A512BIA2</accession>
<dbReference type="AlphaFoldDB" id="A0A512BIA2"/>
<protein>
    <recommendedName>
        <fullName evidence="4">PEGA domain-containing protein</fullName>
    </recommendedName>
</protein>
<dbReference type="OrthoDB" id="2223488at2"/>
<keyword evidence="1" id="KW-0812">Transmembrane</keyword>
<name>A0A512BIA2_9BACT</name>